<dbReference type="Gramene" id="CDF35080">
    <property type="protein sequence ID" value="CDF35080"/>
    <property type="gene ID" value="CHC_T00003024001"/>
</dbReference>
<dbReference type="Proteomes" id="UP000012073">
    <property type="component" value="Unassembled WGS sequence"/>
</dbReference>
<feature type="compositionally biased region" description="Basic and acidic residues" evidence="1">
    <location>
        <begin position="74"/>
        <end position="84"/>
    </location>
</feature>
<organism evidence="2 3">
    <name type="scientific">Chondrus crispus</name>
    <name type="common">Carrageen Irish moss</name>
    <name type="synonym">Polymorpha crispa</name>
    <dbReference type="NCBI Taxonomy" id="2769"/>
    <lineage>
        <taxon>Eukaryota</taxon>
        <taxon>Rhodophyta</taxon>
        <taxon>Florideophyceae</taxon>
        <taxon>Rhodymeniophycidae</taxon>
        <taxon>Gigartinales</taxon>
        <taxon>Gigartinaceae</taxon>
        <taxon>Chondrus</taxon>
    </lineage>
</organism>
<evidence type="ECO:0000313" key="2">
    <source>
        <dbReference type="EMBL" id="CDF35080.1"/>
    </source>
</evidence>
<reference evidence="3" key="1">
    <citation type="journal article" date="2013" name="Proc. Natl. Acad. Sci. U.S.A.">
        <title>Genome structure and metabolic features in the red seaweed Chondrus crispus shed light on evolution of the Archaeplastida.</title>
        <authorList>
            <person name="Collen J."/>
            <person name="Porcel B."/>
            <person name="Carre W."/>
            <person name="Ball S.G."/>
            <person name="Chaparro C."/>
            <person name="Tonon T."/>
            <person name="Barbeyron T."/>
            <person name="Michel G."/>
            <person name="Noel B."/>
            <person name="Valentin K."/>
            <person name="Elias M."/>
            <person name="Artiguenave F."/>
            <person name="Arun A."/>
            <person name="Aury J.M."/>
            <person name="Barbosa-Neto J.F."/>
            <person name="Bothwell J.H."/>
            <person name="Bouget F.Y."/>
            <person name="Brillet L."/>
            <person name="Cabello-Hurtado F."/>
            <person name="Capella-Gutierrez S."/>
            <person name="Charrier B."/>
            <person name="Cladiere L."/>
            <person name="Cock J.M."/>
            <person name="Coelho S.M."/>
            <person name="Colleoni C."/>
            <person name="Czjzek M."/>
            <person name="Da Silva C."/>
            <person name="Delage L."/>
            <person name="Denoeud F."/>
            <person name="Deschamps P."/>
            <person name="Dittami S.M."/>
            <person name="Gabaldon T."/>
            <person name="Gachon C.M."/>
            <person name="Groisillier A."/>
            <person name="Herve C."/>
            <person name="Jabbari K."/>
            <person name="Katinka M."/>
            <person name="Kloareg B."/>
            <person name="Kowalczyk N."/>
            <person name="Labadie K."/>
            <person name="Leblanc C."/>
            <person name="Lopez P.J."/>
            <person name="McLachlan D.H."/>
            <person name="Meslet-Cladiere L."/>
            <person name="Moustafa A."/>
            <person name="Nehr Z."/>
            <person name="Nyvall Collen P."/>
            <person name="Panaud O."/>
            <person name="Partensky F."/>
            <person name="Poulain J."/>
            <person name="Rensing S.A."/>
            <person name="Rousvoal S."/>
            <person name="Samson G."/>
            <person name="Symeonidi A."/>
            <person name="Weissenbach J."/>
            <person name="Zambounis A."/>
            <person name="Wincker P."/>
            <person name="Boyen C."/>
        </authorList>
    </citation>
    <scope>NUCLEOTIDE SEQUENCE [LARGE SCALE GENOMIC DNA]</scope>
    <source>
        <strain evidence="3">cv. Stackhouse</strain>
    </source>
</reference>
<accession>R7QC95</accession>
<dbReference type="RefSeq" id="XP_005714899.1">
    <property type="nucleotide sequence ID" value="XM_005714842.1"/>
</dbReference>
<dbReference type="AlphaFoldDB" id="R7QC95"/>
<evidence type="ECO:0000256" key="1">
    <source>
        <dbReference type="SAM" id="MobiDB-lite"/>
    </source>
</evidence>
<gene>
    <name evidence="2" type="ORF">CHC_T00003024001</name>
</gene>
<dbReference type="GeneID" id="17322616"/>
<dbReference type="KEGG" id="ccp:CHC_T00003024001"/>
<sequence length="84" mass="9315">MLTGSHPYVDADGDLITAMMGEGMVEYAEYLSRGVIHFISRLLAIDSRMRYSVAQGSSHLCLTGKPVPMTGHPSELKRRPQEIH</sequence>
<keyword evidence="3" id="KW-1185">Reference proteome</keyword>
<proteinExistence type="predicted"/>
<dbReference type="EMBL" id="HG001718">
    <property type="protein sequence ID" value="CDF35080.1"/>
    <property type="molecule type" value="Genomic_DNA"/>
</dbReference>
<name>R7QC95_CHOCR</name>
<dbReference type="InterPro" id="IPR011009">
    <property type="entry name" value="Kinase-like_dom_sf"/>
</dbReference>
<evidence type="ECO:0000313" key="3">
    <source>
        <dbReference type="Proteomes" id="UP000012073"/>
    </source>
</evidence>
<feature type="region of interest" description="Disordered" evidence="1">
    <location>
        <begin position="62"/>
        <end position="84"/>
    </location>
</feature>
<dbReference type="SUPFAM" id="SSF56112">
    <property type="entry name" value="Protein kinase-like (PK-like)"/>
    <property type="match status" value="1"/>
</dbReference>
<protein>
    <submittedName>
        <fullName evidence="2">Uncharacterized protein</fullName>
    </submittedName>
</protein>